<reference evidence="4 5" key="1">
    <citation type="submission" date="2021-01" db="EMBL/GenBank/DDBJ databases">
        <title>Genome public.</title>
        <authorList>
            <person name="Liu C."/>
            <person name="Sun Q."/>
        </authorList>
    </citation>
    <scope>NUCLEOTIDE SEQUENCE [LARGE SCALE GENOMIC DNA]</scope>
    <source>
        <strain evidence="4 5">YIM B02515</strain>
    </source>
</reference>
<accession>A0ABS1T588</accession>
<evidence type="ECO:0000259" key="3">
    <source>
        <dbReference type="PROSITE" id="PS51677"/>
    </source>
</evidence>
<evidence type="ECO:0000256" key="2">
    <source>
        <dbReference type="ARBA" id="ARBA00022729"/>
    </source>
</evidence>
<sequence>MSGFNVLMYHEIIKREDFNLDNPSHIKVNQDYDDVLPCVLFAYLDEFEKQMKYFYDNGYKTLSLKEIIDYYYNGKELPEKSVLLTFDDMYKSIYIYAYPILKKYNFNAVGFVVLDWIFEKEQEYSTVSSVCMSKKELKEISDIFEFSNHTKSMHTRDANATTVQSVDKESFFKDLNECEDFVSTKGAFAYPFGGYNEEVIKRLKEADFKLGFTSEPGKNAKTTNPFQLHRNGVLINIDIDKFTSMFEKK</sequence>
<dbReference type="PROSITE" id="PS51677">
    <property type="entry name" value="NODB"/>
    <property type="match status" value="1"/>
</dbReference>
<dbReference type="SUPFAM" id="SSF88713">
    <property type="entry name" value="Glycoside hydrolase/deacetylase"/>
    <property type="match status" value="1"/>
</dbReference>
<evidence type="ECO:0000313" key="5">
    <source>
        <dbReference type="Proteomes" id="UP000632377"/>
    </source>
</evidence>
<dbReference type="RefSeq" id="WP_202747058.1">
    <property type="nucleotide sequence ID" value="NZ_JAESWC010000001.1"/>
</dbReference>
<name>A0ABS1T588_9CLOT</name>
<dbReference type="Proteomes" id="UP000632377">
    <property type="component" value="Unassembled WGS sequence"/>
</dbReference>
<dbReference type="EMBL" id="JAESWC010000001">
    <property type="protein sequence ID" value="MBL4934421.1"/>
    <property type="molecule type" value="Genomic_DNA"/>
</dbReference>
<gene>
    <name evidence="4" type="ORF">JK636_01465</name>
</gene>
<dbReference type="PANTHER" id="PTHR34216">
    <property type="match status" value="1"/>
</dbReference>
<organism evidence="4 5">
    <name type="scientific">Clostridium rhizosphaerae</name>
    <dbReference type="NCBI Taxonomy" id="2803861"/>
    <lineage>
        <taxon>Bacteria</taxon>
        <taxon>Bacillati</taxon>
        <taxon>Bacillota</taxon>
        <taxon>Clostridia</taxon>
        <taxon>Eubacteriales</taxon>
        <taxon>Clostridiaceae</taxon>
        <taxon>Clostridium</taxon>
    </lineage>
</organism>
<dbReference type="InterPro" id="IPR002509">
    <property type="entry name" value="NODB_dom"/>
</dbReference>
<keyword evidence="5" id="KW-1185">Reference proteome</keyword>
<dbReference type="InterPro" id="IPR011330">
    <property type="entry name" value="Glyco_hydro/deAcase_b/a-brl"/>
</dbReference>
<dbReference type="Gene3D" id="3.20.20.370">
    <property type="entry name" value="Glycoside hydrolase/deacetylase"/>
    <property type="match status" value="1"/>
</dbReference>
<dbReference type="InterPro" id="IPR051398">
    <property type="entry name" value="Polysacch_Deacetylase"/>
</dbReference>
<dbReference type="Pfam" id="PF01522">
    <property type="entry name" value="Polysacc_deac_1"/>
    <property type="match status" value="1"/>
</dbReference>
<dbReference type="PANTHER" id="PTHR34216:SF3">
    <property type="entry name" value="POLY-BETA-1,6-N-ACETYL-D-GLUCOSAMINE N-DEACETYLASE"/>
    <property type="match status" value="1"/>
</dbReference>
<evidence type="ECO:0000313" key="4">
    <source>
        <dbReference type="EMBL" id="MBL4934421.1"/>
    </source>
</evidence>
<evidence type="ECO:0000256" key="1">
    <source>
        <dbReference type="ARBA" id="ARBA00004613"/>
    </source>
</evidence>
<proteinExistence type="predicted"/>
<comment type="caution">
    <text evidence="4">The sequence shown here is derived from an EMBL/GenBank/DDBJ whole genome shotgun (WGS) entry which is preliminary data.</text>
</comment>
<protein>
    <submittedName>
        <fullName evidence="4">Polysaccharide deacetylase family protein</fullName>
    </submittedName>
</protein>
<keyword evidence="2" id="KW-0732">Signal</keyword>
<feature type="domain" description="NodB homology" evidence="3">
    <location>
        <begin position="80"/>
        <end position="249"/>
    </location>
</feature>
<comment type="subcellular location">
    <subcellularLocation>
        <location evidence="1">Secreted</location>
    </subcellularLocation>
</comment>